<comment type="caution">
    <text evidence="1">The sequence shown here is derived from an EMBL/GenBank/DDBJ whole genome shotgun (WGS) entry which is preliminary data.</text>
</comment>
<evidence type="ECO:0000313" key="1">
    <source>
        <dbReference type="EMBL" id="OAF67847.1"/>
    </source>
</evidence>
<accession>A0A177B0N4</accession>
<name>A0A177B0N4_9BILA</name>
<organism evidence="1 2">
    <name type="scientific">Intoshia linei</name>
    <dbReference type="NCBI Taxonomy" id="1819745"/>
    <lineage>
        <taxon>Eukaryota</taxon>
        <taxon>Metazoa</taxon>
        <taxon>Spiralia</taxon>
        <taxon>Lophotrochozoa</taxon>
        <taxon>Mesozoa</taxon>
        <taxon>Orthonectida</taxon>
        <taxon>Rhopaluridae</taxon>
        <taxon>Intoshia</taxon>
    </lineage>
</organism>
<dbReference type="EMBL" id="LWCA01000561">
    <property type="protein sequence ID" value="OAF67847.1"/>
    <property type="molecule type" value="Genomic_DNA"/>
</dbReference>
<keyword evidence="2" id="KW-1185">Reference proteome</keyword>
<dbReference type="AlphaFoldDB" id="A0A177B0N4"/>
<reference evidence="1 2" key="1">
    <citation type="submission" date="2016-04" db="EMBL/GenBank/DDBJ databases">
        <title>The genome of Intoshia linei affirms orthonectids as highly simplified spiralians.</title>
        <authorList>
            <person name="Mikhailov K.V."/>
            <person name="Slusarev G.S."/>
            <person name="Nikitin M.A."/>
            <person name="Logacheva M.D."/>
            <person name="Penin A."/>
            <person name="Aleoshin V."/>
            <person name="Panchin Y.V."/>
        </authorList>
    </citation>
    <scope>NUCLEOTIDE SEQUENCE [LARGE SCALE GENOMIC DNA]</scope>
    <source>
        <strain evidence="1">Intl2013</strain>
        <tissue evidence="1">Whole animal</tissue>
    </source>
</reference>
<protein>
    <submittedName>
        <fullName evidence="1">Uncharacterized protein</fullName>
    </submittedName>
</protein>
<feature type="non-terminal residue" evidence="1">
    <location>
        <position position="58"/>
    </location>
</feature>
<sequence>MKYLNNERKMNKSKCPYILPLNKISQELKIQQSKLAYQDNYIKQSDFDETPIKALNQG</sequence>
<proteinExistence type="predicted"/>
<dbReference type="Proteomes" id="UP000078046">
    <property type="component" value="Unassembled WGS sequence"/>
</dbReference>
<evidence type="ECO:0000313" key="2">
    <source>
        <dbReference type="Proteomes" id="UP000078046"/>
    </source>
</evidence>
<gene>
    <name evidence="1" type="ORF">A3Q56_04413</name>
</gene>